<keyword evidence="6" id="KW-1185">Reference proteome</keyword>
<evidence type="ECO:0000256" key="2">
    <source>
        <dbReference type="PROSITE-ProRule" id="PRU00169"/>
    </source>
</evidence>
<comment type="caution">
    <text evidence="5">The sequence shown here is derived from an EMBL/GenBank/DDBJ whole genome shotgun (WGS) entry which is preliminary data.</text>
</comment>
<evidence type="ECO:0000313" key="6">
    <source>
        <dbReference type="Proteomes" id="UP001595839"/>
    </source>
</evidence>
<organism evidence="5 6">
    <name type="scientific">Streptomyces vulcanius</name>
    <dbReference type="NCBI Taxonomy" id="1441876"/>
    <lineage>
        <taxon>Bacteria</taxon>
        <taxon>Bacillati</taxon>
        <taxon>Actinomycetota</taxon>
        <taxon>Actinomycetes</taxon>
        <taxon>Kitasatosporales</taxon>
        <taxon>Streptomycetaceae</taxon>
        <taxon>Streptomyces</taxon>
    </lineage>
</organism>
<dbReference type="InterPro" id="IPR001789">
    <property type="entry name" value="Sig_transdc_resp-reg_receiver"/>
</dbReference>
<proteinExistence type="predicted"/>
<evidence type="ECO:0000256" key="3">
    <source>
        <dbReference type="SAM" id="Coils"/>
    </source>
</evidence>
<keyword evidence="1 2" id="KW-0597">Phosphoprotein</keyword>
<feature type="modified residue" description="4-aspartylphosphate" evidence="2">
    <location>
        <position position="55"/>
    </location>
</feature>
<dbReference type="PANTHER" id="PTHR44591:SF3">
    <property type="entry name" value="RESPONSE REGULATORY DOMAIN-CONTAINING PROTEIN"/>
    <property type="match status" value="1"/>
</dbReference>
<feature type="coiled-coil region" evidence="3">
    <location>
        <begin position="162"/>
        <end position="189"/>
    </location>
</feature>
<dbReference type="PROSITE" id="PS50110">
    <property type="entry name" value="RESPONSE_REGULATORY"/>
    <property type="match status" value="1"/>
</dbReference>
<gene>
    <name evidence="5" type="ORF">ACFPIH_10995</name>
</gene>
<accession>A0ABV9ANS8</accession>
<dbReference type="SMART" id="SM00448">
    <property type="entry name" value="REC"/>
    <property type="match status" value="1"/>
</dbReference>
<dbReference type="RefSeq" id="WP_381185955.1">
    <property type="nucleotide sequence ID" value="NZ_JBHSFK010000006.1"/>
</dbReference>
<dbReference type="Gene3D" id="3.40.50.2300">
    <property type="match status" value="1"/>
</dbReference>
<keyword evidence="3" id="KW-0175">Coiled coil</keyword>
<sequence>MVQKAKILLVDDRPENLLALEAILSALDQTLVRASSGEEALKALLTDDFAVILLDVQMPGMDGFETAAHIKRRERTRDIPIIFLTAINHGPHHTFRGYAAGAVDYISKPFDPWVLRAKVSVFVELYMKNCQLREQAALLRLQLEGGGKPVAGGGARESAGLLAELSARLAAVEEQAEALSKQLDDESADAAAVATAAHLERKLTGLRRALDALEPGTGNGAASLPSQS</sequence>
<dbReference type="Pfam" id="PF00072">
    <property type="entry name" value="Response_reg"/>
    <property type="match status" value="1"/>
</dbReference>
<name>A0ABV9ANS8_9ACTN</name>
<dbReference type="SUPFAM" id="SSF52172">
    <property type="entry name" value="CheY-like"/>
    <property type="match status" value="1"/>
</dbReference>
<evidence type="ECO:0000313" key="5">
    <source>
        <dbReference type="EMBL" id="MFC4500053.1"/>
    </source>
</evidence>
<dbReference type="InterPro" id="IPR050595">
    <property type="entry name" value="Bact_response_regulator"/>
</dbReference>
<feature type="domain" description="Response regulatory" evidence="4">
    <location>
        <begin position="6"/>
        <end position="123"/>
    </location>
</feature>
<evidence type="ECO:0000256" key="1">
    <source>
        <dbReference type="ARBA" id="ARBA00022553"/>
    </source>
</evidence>
<reference evidence="6" key="1">
    <citation type="journal article" date="2019" name="Int. J. Syst. Evol. Microbiol.">
        <title>The Global Catalogue of Microorganisms (GCM) 10K type strain sequencing project: providing services to taxonomists for standard genome sequencing and annotation.</title>
        <authorList>
            <consortium name="The Broad Institute Genomics Platform"/>
            <consortium name="The Broad Institute Genome Sequencing Center for Infectious Disease"/>
            <person name="Wu L."/>
            <person name="Ma J."/>
        </authorList>
    </citation>
    <scope>NUCLEOTIDE SEQUENCE [LARGE SCALE GENOMIC DNA]</scope>
    <source>
        <strain evidence="6">CGMCC 4.7177</strain>
    </source>
</reference>
<evidence type="ECO:0000259" key="4">
    <source>
        <dbReference type="PROSITE" id="PS50110"/>
    </source>
</evidence>
<dbReference type="InterPro" id="IPR011006">
    <property type="entry name" value="CheY-like_superfamily"/>
</dbReference>
<dbReference type="EMBL" id="JBHSFK010000006">
    <property type="protein sequence ID" value="MFC4500053.1"/>
    <property type="molecule type" value="Genomic_DNA"/>
</dbReference>
<dbReference type="PANTHER" id="PTHR44591">
    <property type="entry name" value="STRESS RESPONSE REGULATOR PROTEIN 1"/>
    <property type="match status" value="1"/>
</dbReference>
<dbReference type="Proteomes" id="UP001595839">
    <property type="component" value="Unassembled WGS sequence"/>
</dbReference>
<protein>
    <submittedName>
        <fullName evidence="5">Two-component system response regulator</fullName>
    </submittedName>
</protein>